<dbReference type="InterPro" id="IPR044643">
    <property type="entry name" value="TrpF_fam"/>
</dbReference>
<evidence type="ECO:0000256" key="8">
    <source>
        <dbReference type="ARBA" id="ARBA00023141"/>
    </source>
</evidence>
<dbReference type="SUPFAM" id="SSF51366">
    <property type="entry name" value="Ribulose-phoshate binding barrel"/>
    <property type="match status" value="1"/>
</dbReference>
<dbReference type="PANTHER" id="PTHR42894">
    <property type="entry name" value="N-(5'-PHOSPHORIBOSYL)ANTHRANILATE ISOMERASE"/>
    <property type="match status" value="1"/>
</dbReference>
<evidence type="ECO:0000256" key="10">
    <source>
        <dbReference type="HAMAP-Rule" id="MF_00135"/>
    </source>
</evidence>
<dbReference type="Proteomes" id="UP000013911">
    <property type="component" value="Unassembled WGS sequence"/>
</dbReference>
<dbReference type="CDD" id="cd00405">
    <property type="entry name" value="PRAI"/>
    <property type="match status" value="1"/>
</dbReference>
<comment type="similarity">
    <text evidence="3 10">Belongs to the TrpF family.</text>
</comment>
<dbReference type="InterPro" id="IPR013785">
    <property type="entry name" value="Aldolase_TIM"/>
</dbReference>
<dbReference type="AlphaFoldDB" id="R7ZBJ6"/>
<evidence type="ECO:0000313" key="13">
    <source>
        <dbReference type="Proteomes" id="UP000013911"/>
    </source>
</evidence>
<reference evidence="12 13" key="1">
    <citation type="submission" date="2013-04" db="EMBL/GenBank/DDBJ databases">
        <title>Draft genome of the heavy metal tolerant bacterium Lysinibacillus sphaericus strain OT4b.31.</title>
        <authorList>
            <person name="Pena-Montenegro T.D."/>
            <person name="Dussan J."/>
        </authorList>
    </citation>
    <scope>NUCLEOTIDE SEQUENCE [LARGE SCALE GENOMIC DNA]</scope>
    <source>
        <strain evidence="12 13">OT4b.31</strain>
    </source>
</reference>
<dbReference type="NCBIfam" id="NF002300">
    <property type="entry name" value="PRK01222.1-7"/>
    <property type="match status" value="1"/>
</dbReference>
<dbReference type="UniPathway" id="UPA00035">
    <property type="reaction ID" value="UER00042"/>
</dbReference>
<dbReference type="RefSeq" id="WP_010860024.1">
    <property type="nucleotide sequence ID" value="NZ_KB933398.1"/>
</dbReference>
<dbReference type="OrthoDB" id="9786954at2"/>
<dbReference type="HOGENOM" id="CLU_076364_1_0_9"/>
<evidence type="ECO:0000256" key="5">
    <source>
        <dbReference type="ARBA" id="ARBA00022272"/>
    </source>
</evidence>
<dbReference type="EC" id="5.3.1.24" evidence="4 10"/>
<dbReference type="Pfam" id="PF00697">
    <property type="entry name" value="PRAI"/>
    <property type="match status" value="1"/>
</dbReference>
<feature type="domain" description="N-(5'phosphoribosyl) anthranilate isomerase (PRAI)" evidence="11">
    <location>
        <begin position="4"/>
        <end position="197"/>
    </location>
</feature>
<evidence type="ECO:0000256" key="7">
    <source>
        <dbReference type="ARBA" id="ARBA00022822"/>
    </source>
</evidence>
<comment type="caution">
    <text evidence="12">The sequence shown here is derived from an EMBL/GenBank/DDBJ whole genome shotgun (WGS) entry which is preliminary data.</text>
</comment>
<dbReference type="eggNOG" id="COG0135">
    <property type="taxonomic scope" value="Bacteria"/>
</dbReference>
<name>R7ZBJ6_LYSSH</name>
<evidence type="ECO:0000256" key="1">
    <source>
        <dbReference type="ARBA" id="ARBA00001164"/>
    </source>
</evidence>
<keyword evidence="9 10" id="KW-0413">Isomerase</keyword>
<sequence length="205" mass="22394">MTKVKICGLKEVQHVQAAVRAGADAIGFVFAPSKRRVSIEQAQELAKHVPEGVLKIGVFVNPTSQELQAAVQEVPLDYVQYHGEETPEFIRQQGYPAIKALSVRCAEDVQKVTRYDVDYYLFDAPGTDFKGGSGHTFDWALLKTVGIPHEKLILAGGLKLENIEEAVSLVLPSMVDVSSGVETDGVKDRAKITAFLQVAKKESVK</sequence>
<dbReference type="EMBL" id="AQPX01000022">
    <property type="protein sequence ID" value="EON71376.1"/>
    <property type="molecule type" value="Genomic_DNA"/>
</dbReference>
<evidence type="ECO:0000259" key="11">
    <source>
        <dbReference type="Pfam" id="PF00697"/>
    </source>
</evidence>
<protein>
    <recommendedName>
        <fullName evidence="5 10">N-(5'-phosphoribosyl)anthranilate isomerase</fullName>
        <shortName evidence="10">PRAI</shortName>
        <ecNumber evidence="4 10">5.3.1.24</ecNumber>
    </recommendedName>
</protein>
<dbReference type="PATRIC" id="fig|1285586.5.peg.3166"/>
<dbReference type="GO" id="GO:0000162">
    <property type="term" value="P:L-tryptophan biosynthetic process"/>
    <property type="evidence" value="ECO:0007669"/>
    <property type="project" value="UniProtKB-UniRule"/>
</dbReference>
<accession>R7ZBJ6</accession>
<keyword evidence="8 10" id="KW-0057">Aromatic amino acid biosynthesis</keyword>
<evidence type="ECO:0000256" key="3">
    <source>
        <dbReference type="ARBA" id="ARBA00007571"/>
    </source>
</evidence>
<comment type="pathway">
    <text evidence="2 10">Amino-acid biosynthesis; L-tryptophan biosynthesis; L-tryptophan from chorismate: step 3/5.</text>
</comment>
<dbReference type="FunFam" id="3.20.20.70:FF:000075">
    <property type="entry name" value="Tryptophan biosynthesis protein TRP1"/>
    <property type="match status" value="1"/>
</dbReference>
<keyword evidence="7 10" id="KW-0822">Tryptophan biosynthesis</keyword>
<dbReference type="Gene3D" id="3.20.20.70">
    <property type="entry name" value="Aldolase class I"/>
    <property type="match status" value="1"/>
</dbReference>
<evidence type="ECO:0000256" key="2">
    <source>
        <dbReference type="ARBA" id="ARBA00004664"/>
    </source>
</evidence>
<evidence type="ECO:0000256" key="9">
    <source>
        <dbReference type="ARBA" id="ARBA00023235"/>
    </source>
</evidence>
<comment type="catalytic activity">
    <reaction evidence="1 10">
        <text>N-(5-phospho-beta-D-ribosyl)anthranilate = 1-(2-carboxyphenylamino)-1-deoxy-D-ribulose 5-phosphate</text>
        <dbReference type="Rhea" id="RHEA:21540"/>
        <dbReference type="ChEBI" id="CHEBI:18277"/>
        <dbReference type="ChEBI" id="CHEBI:58613"/>
        <dbReference type="EC" id="5.3.1.24"/>
    </reaction>
</comment>
<gene>
    <name evidence="10" type="primary">trpF</name>
    <name evidence="12" type="ORF">H131_15453</name>
</gene>
<dbReference type="PANTHER" id="PTHR42894:SF1">
    <property type="entry name" value="N-(5'-PHOSPHORIBOSYL)ANTHRANILATE ISOMERASE"/>
    <property type="match status" value="1"/>
</dbReference>
<dbReference type="GO" id="GO:0004640">
    <property type="term" value="F:phosphoribosylanthranilate isomerase activity"/>
    <property type="evidence" value="ECO:0007669"/>
    <property type="project" value="UniProtKB-UniRule"/>
</dbReference>
<proteinExistence type="inferred from homology"/>
<evidence type="ECO:0000256" key="6">
    <source>
        <dbReference type="ARBA" id="ARBA00022605"/>
    </source>
</evidence>
<organism evidence="12 13">
    <name type="scientific">Lysinibacillus sphaericus OT4b.31</name>
    <dbReference type="NCBI Taxonomy" id="1285586"/>
    <lineage>
        <taxon>Bacteria</taxon>
        <taxon>Bacillati</taxon>
        <taxon>Bacillota</taxon>
        <taxon>Bacilli</taxon>
        <taxon>Bacillales</taxon>
        <taxon>Bacillaceae</taxon>
        <taxon>Lysinibacillus</taxon>
    </lineage>
</organism>
<keyword evidence="6 10" id="KW-0028">Amino-acid biosynthesis</keyword>
<dbReference type="InterPro" id="IPR001240">
    <property type="entry name" value="PRAI_dom"/>
</dbReference>
<evidence type="ECO:0000256" key="4">
    <source>
        <dbReference type="ARBA" id="ARBA00012572"/>
    </source>
</evidence>
<dbReference type="HAMAP" id="MF_00135">
    <property type="entry name" value="PRAI"/>
    <property type="match status" value="1"/>
</dbReference>
<evidence type="ECO:0000313" key="12">
    <source>
        <dbReference type="EMBL" id="EON71376.1"/>
    </source>
</evidence>
<dbReference type="InterPro" id="IPR011060">
    <property type="entry name" value="RibuloseP-bd_barrel"/>
</dbReference>